<name>A0A8X6NN23_NEPPI</name>
<evidence type="ECO:0000313" key="1">
    <source>
        <dbReference type="EMBL" id="GFT24579.1"/>
    </source>
</evidence>
<sequence length="107" mass="12233">MEKFEETLGSWGISIEKRIDFLPIKSKSKSSATSPSSKKIRTEEVRFQKDFVSQPSKNLPLQQAPGRLELQIPCRFPLVFLAHPPPHRVTVVLQTRPPLRLLLEDTN</sequence>
<gene>
    <name evidence="1" type="ORF">NPIL_627871</name>
</gene>
<proteinExistence type="predicted"/>
<dbReference type="Proteomes" id="UP000887013">
    <property type="component" value="Unassembled WGS sequence"/>
</dbReference>
<dbReference type="AlphaFoldDB" id="A0A8X6NN23"/>
<keyword evidence="2" id="KW-1185">Reference proteome</keyword>
<evidence type="ECO:0000313" key="2">
    <source>
        <dbReference type="Proteomes" id="UP000887013"/>
    </source>
</evidence>
<comment type="caution">
    <text evidence="1">The sequence shown here is derived from an EMBL/GenBank/DDBJ whole genome shotgun (WGS) entry which is preliminary data.</text>
</comment>
<protein>
    <submittedName>
        <fullName evidence="1">Uncharacterized protein</fullName>
    </submittedName>
</protein>
<organism evidence="1 2">
    <name type="scientific">Nephila pilipes</name>
    <name type="common">Giant wood spider</name>
    <name type="synonym">Nephila maculata</name>
    <dbReference type="NCBI Taxonomy" id="299642"/>
    <lineage>
        <taxon>Eukaryota</taxon>
        <taxon>Metazoa</taxon>
        <taxon>Ecdysozoa</taxon>
        <taxon>Arthropoda</taxon>
        <taxon>Chelicerata</taxon>
        <taxon>Arachnida</taxon>
        <taxon>Araneae</taxon>
        <taxon>Araneomorphae</taxon>
        <taxon>Entelegynae</taxon>
        <taxon>Araneoidea</taxon>
        <taxon>Nephilidae</taxon>
        <taxon>Nephila</taxon>
    </lineage>
</organism>
<dbReference type="EMBL" id="BMAW01011581">
    <property type="protein sequence ID" value="GFT24579.1"/>
    <property type="molecule type" value="Genomic_DNA"/>
</dbReference>
<reference evidence="1" key="1">
    <citation type="submission" date="2020-08" db="EMBL/GenBank/DDBJ databases">
        <title>Multicomponent nature underlies the extraordinary mechanical properties of spider dragline silk.</title>
        <authorList>
            <person name="Kono N."/>
            <person name="Nakamura H."/>
            <person name="Mori M."/>
            <person name="Yoshida Y."/>
            <person name="Ohtoshi R."/>
            <person name="Malay A.D."/>
            <person name="Moran D.A.P."/>
            <person name="Tomita M."/>
            <person name="Numata K."/>
            <person name="Arakawa K."/>
        </authorList>
    </citation>
    <scope>NUCLEOTIDE SEQUENCE</scope>
</reference>
<accession>A0A8X6NN23</accession>